<dbReference type="EMBL" id="VSRR010001567">
    <property type="protein sequence ID" value="MPC26192.1"/>
    <property type="molecule type" value="Genomic_DNA"/>
</dbReference>
<evidence type="ECO:0000313" key="1">
    <source>
        <dbReference type="EMBL" id="MPC26192.1"/>
    </source>
</evidence>
<sequence length="255" mass="27944">MNSDEVRSCTSGISGGHESLPWSTSFSVNLSGAGYSLAKILPIYFSSTTTPGPTLRSDVRLNPLPILAILTAQPLSGMHPTPHPISISPRLPPVFRRLPTTTHNDVQNPVSSFLPSIHAVPSDSDFEYLPGNDANDDSSESDCKYESEDDFIYKIDPMMDHGWRLMSDRFSDEQPDPVPIFSANADGLDPANLSAMSVSTFMCPSEAFMYVFDNEVLSGALAIQRLVFISMQNLFQNQFHGEPVEQIPVSEISAE</sequence>
<evidence type="ECO:0000313" key="2">
    <source>
        <dbReference type="Proteomes" id="UP000324222"/>
    </source>
</evidence>
<organism evidence="1 2">
    <name type="scientific">Portunus trituberculatus</name>
    <name type="common">Swimming crab</name>
    <name type="synonym">Neptunus trituberculatus</name>
    <dbReference type="NCBI Taxonomy" id="210409"/>
    <lineage>
        <taxon>Eukaryota</taxon>
        <taxon>Metazoa</taxon>
        <taxon>Ecdysozoa</taxon>
        <taxon>Arthropoda</taxon>
        <taxon>Crustacea</taxon>
        <taxon>Multicrustacea</taxon>
        <taxon>Malacostraca</taxon>
        <taxon>Eumalacostraca</taxon>
        <taxon>Eucarida</taxon>
        <taxon>Decapoda</taxon>
        <taxon>Pleocyemata</taxon>
        <taxon>Brachyura</taxon>
        <taxon>Eubrachyura</taxon>
        <taxon>Portunoidea</taxon>
        <taxon>Portunidae</taxon>
        <taxon>Portuninae</taxon>
        <taxon>Portunus</taxon>
    </lineage>
</organism>
<proteinExistence type="predicted"/>
<keyword evidence="2" id="KW-1185">Reference proteome</keyword>
<gene>
    <name evidence="1" type="ORF">E2C01_019326</name>
</gene>
<dbReference type="AlphaFoldDB" id="A0A5B7DWX2"/>
<dbReference type="Proteomes" id="UP000324222">
    <property type="component" value="Unassembled WGS sequence"/>
</dbReference>
<comment type="caution">
    <text evidence="1">The sequence shown here is derived from an EMBL/GenBank/DDBJ whole genome shotgun (WGS) entry which is preliminary data.</text>
</comment>
<reference evidence="1 2" key="1">
    <citation type="submission" date="2019-05" db="EMBL/GenBank/DDBJ databases">
        <title>Another draft genome of Portunus trituberculatus and its Hox gene families provides insights of decapod evolution.</title>
        <authorList>
            <person name="Jeong J.-H."/>
            <person name="Song I."/>
            <person name="Kim S."/>
            <person name="Choi T."/>
            <person name="Kim D."/>
            <person name="Ryu S."/>
            <person name="Kim W."/>
        </authorList>
    </citation>
    <scope>NUCLEOTIDE SEQUENCE [LARGE SCALE GENOMIC DNA]</scope>
    <source>
        <tissue evidence="1">Muscle</tissue>
    </source>
</reference>
<accession>A0A5B7DWX2</accession>
<name>A0A5B7DWX2_PORTR</name>
<protein>
    <submittedName>
        <fullName evidence="1">Uncharacterized protein</fullName>
    </submittedName>
</protein>